<protein>
    <submittedName>
        <fullName evidence="2">MBL fold metallo-hydrolase</fullName>
    </submittedName>
</protein>
<dbReference type="SMART" id="SM00849">
    <property type="entry name" value="Lactamase_B"/>
    <property type="match status" value="1"/>
</dbReference>
<evidence type="ECO:0000259" key="1">
    <source>
        <dbReference type="SMART" id="SM00849"/>
    </source>
</evidence>
<gene>
    <name evidence="2" type="ORF">PRZ01_05060</name>
</gene>
<reference evidence="2 3" key="1">
    <citation type="submission" date="2022-10" db="EMBL/GenBank/DDBJ databases">
        <title>paucibacter sp. hw8 Genome sequencing.</title>
        <authorList>
            <person name="Park S."/>
        </authorList>
    </citation>
    <scope>NUCLEOTIDE SEQUENCE [LARGE SCALE GENOMIC DNA]</scope>
    <source>
        <strain evidence="3">hw8</strain>
    </source>
</reference>
<proteinExistence type="predicted"/>
<sequence length="318" mass="34455">MSPFALPADVTVLERGWLSSNSVILFDEHQGAVLVDTGYHSHQAQTAALVQQALSAHAHTSPALRLIVNTHLHSDHCGGNAKLSQQFNCPIAIPPGEFDAAARWDEAALSYADSGQHCPRFTPSYALTPGEEIVQGHRRWQVHAAPGHDPHSVVLFEPDSGILISADALWQHGFGIVFPAIEGGAGVDRGFAEVEATLDLITTLPVRYVIPGHGSPFSDVEGAMRTARQRLTYFRQNPSRHASHAAKALIMFRLLDVGAQSAAQFLGGLDNTPVHCALWRGHFSHQPLRQWSESLLAELAQNGQLALNDAQLSVPPQR</sequence>
<dbReference type="PANTHER" id="PTHR42951">
    <property type="entry name" value="METALLO-BETA-LACTAMASE DOMAIN-CONTAINING"/>
    <property type="match status" value="1"/>
</dbReference>
<name>A0ABT5KRZ6_9BURK</name>
<organism evidence="2 3">
    <name type="scientific">Roseateles koreensis</name>
    <dbReference type="NCBI Taxonomy" id="2987526"/>
    <lineage>
        <taxon>Bacteria</taxon>
        <taxon>Pseudomonadati</taxon>
        <taxon>Pseudomonadota</taxon>
        <taxon>Betaproteobacteria</taxon>
        <taxon>Burkholderiales</taxon>
        <taxon>Sphaerotilaceae</taxon>
        <taxon>Roseateles</taxon>
    </lineage>
</organism>
<dbReference type="InterPro" id="IPR001279">
    <property type="entry name" value="Metallo-B-lactamas"/>
</dbReference>
<evidence type="ECO:0000313" key="3">
    <source>
        <dbReference type="Proteomes" id="UP001219862"/>
    </source>
</evidence>
<dbReference type="EMBL" id="JAQQXS010000004">
    <property type="protein sequence ID" value="MDC8784552.1"/>
    <property type="molecule type" value="Genomic_DNA"/>
</dbReference>
<evidence type="ECO:0000313" key="2">
    <source>
        <dbReference type="EMBL" id="MDC8784552.1"/>
    </source>
</evidence>
<dbReference type="Gene3D" id="3.60.15.10">
    <property type="entry name" value="Ribonuclease Z/Hydroxyacylglutathione hydrolase-like"/>
    <property type="match status" value="1"/>
</dbReference>
<dbReference type="Pfam" id="PF00753">
    <property type="entry name" value="Lactamase_B"/>
    <property type="match status" value="1"/>
</dbReference>
<keyword evidence="3" id="KW-1185">Reference proteome</keyword>
<comment type="caution">
    <text evidence="2">The sequence shown here is derived from an EMBL/GenBank/DDBJ whole genome shotgun (WGS) entry which is preliminary data.</text>
</comment>
<dbReference type="Proteomes" id="UP001219862">
    <property type="component" value="Unassembled WGS sequence"/>
</dbReference>
<dbReference type="CDD" id="cd06262">
    <property type="entry name" value="metallo-hydrolase-like_MBL-fold"/>
    <property type="match status" value="1"/>
</dbReference>
<dbReference type="RefSeq" id="WP_273595675.1">
    <property type="nucleotide sequence ID" value="NZ_JAQQXS010000004.1"/>
</dbReference>
<feature type="domain" description="Metallo-beta-lactamase" evidence="1">
    <location>
        <begin position="19"/>
        <end position="213"/>
    </location>
</feature>
<dbReference type="SUPFAM" id="SSF56281">
    <property type="entry name" value="Metallo-hydrolase/oxidoreductase"/>
    <property type="match status" value="1"/>
</dbReference>
<dbReference type="InterPro" id="IPR036866">
    <property type="entry name" value="RibonucZ/Hydroxyglut_hydro"/>
</dbReference>
<accession>A0ABT5KRZ6</accession>
<dbReference type="InterPro" id="IPR050855">
    <property type="entry name" value="NDM-1-like"/>
</dbReference>